<dbReference type="Proteomes" id="UP001211907">
    <property type="component" value="Unassembled WGS sequence"/>
</dbReference>
<name>A0AAD5SYV9_9FUNG</name>
<keyword evidence="2" id="KW-1185">Reference proteome</keyword>
<proteinExistence type="predicted"/>
<dbReference type="EMBL" id="JADGJH010001016">
    <property type="protein sequence ID" value="KAJ3119880.1"/>
    <property type="molecule type" value="Genomic_DNA"/>
</dbReference>
<comment type="caution">
    <text evidence="1">The sequence shown here is derived from an EMBL/GenBank/DDBJ whole genome shotgun (WGS) entry which is preliminary data.</text>
</comment>
<gene>
    <name evidence="1" type="ORF">HK100_000121</name>
</gene>
<feature type="non-terminal residue" evidence="1">
    <location>
        <position position="99"/>
    </location>
</feature>
<accession>A0AAD5SYV9</accession>
<protein>
    <submittedName>
        <fullName evidence="1">Uncharacterized protein</fullName>
    </submittedName>
</protein>
<evidence type="ECO:0000313" key="2">
    <source>
        <dbReference type="Proteomes" id="UP001211907"/>
    </source>
</evidence>
<reference evidence="1" key="1">
    <citation type="submission" date="2020-05" db="EMBL/GenBank/DDBJ databases">
        <title>Phylogenomic resolution of chytrid fungi.</title>
        <authorList>
            <person name="Stajich J.E."/>
            <person name="Amses K."/>
            <person name="Simmons R."/>
            <person name="Seto K."/>
            <person name="Myers J."/>
            <person name="Bonds A."/>
            <person name="Quandt C.A."/>
            <person name="Barry K."/>
            <person name="Liu P."/>
            <person name="Grigoriev I."/>
            <person name="Longcore J.E."/>
            <person name="James T.Y."/>
        </authorList>
    </citation>
    <scope>NUCLEOTIDE SEQUENCE</scope>
    <source>
        <strain evidence="1">JEL0513</strain>
    </source>
</reference>
<evidence type="ECO:0000313" key="1">
    <source>
        <dbReference type="EMBL" id="KAJ3119880.1"/>
    </source>
</evidence>
<dbReference type="AlphaFoldDB" id="A0AAD5SYV9"/>
<organism evidence="1 2">
    <name type="scientific">Physocladia obscura</name>
    <dbReference type="NCBI Taxonomy" id="109957"/>
    <lineage>
        <taxon>Eukaryota</taxon>
        <taxon>Fungi</taxon>
        <taxon>Fungi incertae sedis</taxon>
        <taxon>Chytridiomycota</taxon>
        <taxon>Chytridiomycota incertae sedis</taxon>
        <taxon>Chytridiomycetes</taxon>
        <taxon>Chytridiales</taxon>
        <taxon>Chytriomycetaceae</taxon>
        <taxon>Physocladia</taxon>
    </lineage>
</organism>
<sequence>MPKIEQFLQWIKQFRKKSDGELKSAISQISPSLMKSVLSSARTSSRRRKIVAAIDKHAKVKAFLLFHGPASHQNGLQQQVSSLNILRNSENVFEIIVAL</sequence>